<reference evidence="9" key="1">
    <citation type="journal article" date="2023" name="Int. J. Syst. Evol. Microbiol.">
        <title>Mesoterricola silvestris gen. nov., sp. nov., Mesoterricola sediminis sp. nov., Geothrix oryzae sp. nov., Geothrix edaphica sp. nov., Geothrix rubra sp. nov., and Geothrix limicola sp. nov., six novel members of Acidobacteriota isolated from soils.</title>
        <authorList>
            <person name="Itoh H."/>
            <person name="Sugisawa Y."/>
            <person name="Mise K."/>
            <person name="Xu Z."/>
            <person name="Kuniyasu M."/>
            <person name="Ushijima N."/>
            <person name="Kawano K."/>
            <person name="Kobayashi E."/>
            <person name="Shiratori Y."/>
            <person name="Masuda Y."/>
            <person name="Senoo K."/>
        </authorList>
    </citation>
    <scope>NUCLEOTIDE SEQUENCE [LARGE SCALE GENOMIC DNA]</scope>
    <source>
        <strain evidence="9">Red222</strain>
    </source>
</reference>
<dbReference type="Proteomes" id="UP001242010">
    <property type="component" value="Chromosome"/>
</dbReference>
<dbReference type="RefSeq" id="WP_286355686.1">
    <property type="nucleotide sequence ID" value="NZ_AP027079.1"/>
</dbReference>
<evidence type="ECO:0000313" key="9">
    <source>
        <dbReference type="Proteomes" id="UP001242010"/>
    </source>
</evidence>
<feature type="chain" id="PRO_5047434480" description="Single Cache domain-containing protein" evidence="6">
    <location>
        <begin position="24"/>
        <end position="154"/>
    </location>
</feature>
<name>A0ABN6UWS6_9BACT</name>
<evidence type="ECO:0000313" key="8">
    <source>
        <dbReference type="EMBL" id="BDU69055.1"/>
    </source>
</evidence>
<keyword evidence="4" id="KW-1133">Transmembrane helix</keyword>
<keyword evidence="6" id="KW-0732">Signal</keyword>
<evidence type="ECO:0000256" key="5">
    <source>
        <dbReference type="ARBA" id="ARBA00023136"/>
    </source>
</evidence>
<keyword evidence="3" id="KW-0812">Transmembrane</keyword>
<dbReference type="InterPro" id="IPR033480">
    <property type="entry name" value="sCache_2"/>
</dbReference>
<dbReference type="Gene3D" id="3.30.450.20">
    <property type="entry name" value="PAS domain"/>
    <property type="match status" value="1"/>
</dbReference>
<evidence type="ECO:0000256" key="3">
    <source>
        <dbReference type="ARBA" id="ARBA00022692"/>
    </source>
</evidence>
<keyword evidence="5" id="KW-0472">Membrane</keyword>
<protein>
    <recommendedName>
        <fullName evidence="7">Single Cache domain-containing protein</fullName>
    </recommendedName>
</protein>
<comment type="subcellular location">
    <subcellularLocation>
        <location evidence="1">Cell membrane</location>
        <topology evidence="1">Multi-pass membrane protein</topology>
    </subcellularLocation>
</comment>
<keyword evidence="9" id="KW-1185">Reference proteome</keyword>
<keyword evidence="2" id="KW-1003">Cell membrane</keyword>
<dbReference type="EMBL" id="AP027079">
    <property type="protein sequence ID" value="BDU69055.1"/>
    <property type="molecule type" value="Genomic_DNA"/>
</dbReference>
<organism evidence="8 9">
    <name type="scientific">Geothrix oryzae</name>
    <dbReference type="NCBI Taxonomy" id="2927975"/>
    <lineage>
        <taxon>Bacteria</taxon>
        <taxon>Pseudomonadati</taxon>
        <taxon>Acidobacteriota</taxon>
        <taxon>Holophagae</taxon>
        <taxon>Holophagales</taxon>
        <taxon>Holophagaceae</taxon>
        <taxon>Geothrix</taxon>
    </lineage>
</organism>
<sequence>MSIHPRRLLALPAALMITTALLAQPAERPKAEAMVKEGIAFLKANGKEAFLAEVHKPQGRFHVKQGGTLYLFVYDLKGVVLAHGARANLLGVNRWNVKDPDGVYNIQEIIKTGQKKGGGWADMKVENPATGKVENKTSFCLAEGGLVVGCGIYK</sequence>
<evidence type="ECO:0000256" key="6">
    <source>
        <dbReference type="SAM" id="SignalP"/>
    </source>
</evidence>
<evidence type="ECO:0000256" key="2">
    <source>
        <dbReference type="ARBA" id="ARBA00022475"/>
    </source>
</evidence>
<accession>A0ABN6UWS6</accession>
<evidence type="ECO:0000256" key="4">
    <source>
        <dbReference type="ARBA" id="ARBA00022989"/>
    </source>
</evidence>
<feature type="domain" description="Single Cache" evidence="7">
    <location>
        <begin position="30"/>
        <end position="107"/>
    </location>
</feature>
<proteinExistence type="predicted"/>
<evidence type="ECO:0000256" key="1">
    <source>
        <dbReference type="ARBA" id="ARBA00004651"/>
    </source>
</evidence>
<gene>
    <name evidence="8" type="ORF">GETHOR_11560</name>
</gene>
<feature type="signal peptide" evidence="6">
    <location>
        <begin position="1"/>
        <end position="23"/>
    </location>
</feature>
<evidence type="ECO:0000259" key="7">
    <source>
        <dbReference type="SMART" id="SM01049"/>
    </source>
</evidence>
<dbReference type="SMART" id="SM01049">
    <property type="entry name" value="Cache_2"/>
    <property type="match status" value="1"/>
</dbReference>
<dbReference type="Pfam" id="PF17200">
    <property type="entry name" value="sCache_2"/>
    <property type="match status" value="1"/>
</dbReference>